<keyword evidence="2" id="KW-0479">Metal-binding</keyword>
<dbReference type="Pfam" id="PF17677">
    <property type="entry name" value="Glyco_hydro38C2"/>
    <property type="match status" value="1"/>
</dbReference>
<dbReference type="Pfam" id="PF07748">
    <property type="entry name" value="Glyco_hydro_38C"/>
    <property type="match status" value="1"/>
</dbReference>
<keyword evidence="4" id="KW-0326">Glycosidase</keyword>
<evidence type="ECO:0000256" key="3">
    <source>
        <dbReference type="ARBA" id="ARBA00022801"/>
    </source>
</evidence>
<evidence type="ECO:0000313" key="6">
    <source>
        <dbReference type="EMBL" id="MFC0392180.1"/>
    </source>
</evidence>
<dbReference type="InterPro" id="IPR011330">
    <property type="entry name" value="Glyco_hydro/deAcase_b/a-brl"/>
</dbReference>
<evidence type="ECO:0000313" key="7">
    <source>
        <dbReference type="Proteomes" id="UP001589818"/>
    </source>
</evidence>
<reference evidence="6 7" key="1">
    <citation type="submission" date="2024-09" db="EMBL/GenBank/DDBJ databases">
        <authorList>
            <person name="Sun Q."/>
            <person name="Mori K."/>
        </authorList>
    </citation>
    <scope>NUCLEOTIDE SEQUENCE [LARGE SCALE GENOMIC DNA]</scope>
    <source>
        <strain evidence="6 7">CCM 4839</strain>
    </source>
</reference>
<dbReference type="Gene3D" id="3.20.110.10">
    <property type="entry name" value="Glycoside hydrolase 38, N terminal domain"/>
    <property type="match status" value="1"/>
</dbReference>
<dbReference type="InterPro" id="IPR041147">
    <property type="entry name" value="GH38_C"/>
</dbReference>
<dbReference type="SUPFAM" id="SSF74650">
    <property type="entry name" value="Galactose mutarotase-like"/>
    <property type="match status" value="1"/>
</dbReference>
<evidence type="ECO:0000256" key="4">
    <source>
        <dbReference type="ARBA" id="ARBA00023295"/>
    </source>
</evidence>
<dbReference type="Pfam" id="PF01074">
    <property type="entry name" value="Glyco_hydro_38N"/>
    <property type="match status" value="1"/>
</dbReference>
<comment type="similarity">
    <text evidence="1">Belongs to the glycosyl hydrolase 38 family.</text>
</comment>
<name>A0ABV6J8G9_9BACL</name>
<dbReference type="Proteomes" id="UP001589818">
    <property type="component" value="Unassembled WGS sequence"/>
</dbReference>
<dbReference type="InterPro" id="IPR011013">
    <property type="entry name" value="Gal_mutarotase_sf_dom"/>
</dbReference>
<dbReference type="InterPro" id="IPR037094">
    <property type="entry name" value="Glyco_hydro_38_cen_sf"/>
</dbReference>
<dbReference type="InterPro" id="IPR000602">
    <property type="entry name" value="Glyco_hydro_38_N"/>
</dbReference>
<dbReference type="SUPFAM" id="SSF88713">
    <property type="entry name" value="Glycoside hydrolase/deacetylase"/>
    <property type="match status" value="1"/>
</dbReference>
<dbReference type="InterPro" id="IPR028995">
    <property type="entry name" value="Glyco_hydro_57/38_cen_sf"/>
</dbReference>
<protein>
    <submittedName>
        <fullName evidence="6">Alpha-mannosidase</fullName>
    </submittedName>
</protein>
<dbReference type="InterPro" id="IPR027291">
    <property type="entry name" value="Glyco_hydro_38_N_sf"/>
</dbReference>
<dbReference type="Gene3D" id="2.70.98.30">
    <property type="entry name" value="Golgi alpha-mannosidase II, domain 4"/>
    <property type="match status" value="1"/>
</dbReference>
<evidence type="ECO:0000256" key="2">
    <source>
        <dbReference type="ARBA" id="ARBA00022723"/>
    </source>
</evidence>
<evidence type="ECO:0000259" key="5">
    <source>
        <dbReference type="SMART" id="SM00872"/>
    </source>
</evidence>
<sequence length="918" mass="104440">MSKDKNTIETIHVVSQTHWDREWYQDFQGFRARLVYMIDELIDHMEKDLEYKHFMMDGQTIVLDDYLEIRPENRERLQKLIQDGRIDIGPWYVMPDEFLVSGESLIRNLQKGMSQSRAWGVEPMLSGFIVDIFGHNSQMPQILQGFGIDNAVLFRGFHGDADPAEIWWEAADGSRVLGLKLDEDRSYSDFYFAFRWPFFDRDDAYEEHKEELIERAVAHMAYKNERATTSVGIGMDGVDHVEIEPQLPLLIKLLNETDRLNVKFIHSSLEKYLEELRSKLGELRVYKGEQKALAYNGVNNWVPENTLSSRIHLKQQNYICETLLEKWAEPLGVIASLEGRTYPAGFLNKAWEHLLQNHPHDSICGCSIDQVHRDMIYRFDQSRLISEQMIKEQTSYIVDHLNEADLNGNQAFTVFNSSSFGIEGVIEAELLLPAGSDAAVALKGMGGTSFRLYDHEHNEVSYQVLSIRSNSANKFRPYRELPRMDVVDRYRIAFNASIPALGYSTFTLEKYTIEHPAPLAYSAPKLRGTVRHMGSMQTDENTWNNGRIILQVGTNGTIDVTDIQSGHTYTGLLLFEDEGDIGDGWSHIPPVGNTRVRSTGLQAVVSTVADGAFQSTICVQLTLKLPKGIEPSEIGRSREYVDVPVTTYMDLKKDDPVVYCRTSITNTARDHRLRLLFPTGLEADHYFTSTPFDFVKRDVHAPDQSNYLRKPFEVVPHNGIVALDDGKKGVAVYSKGLYEVSVRDNAQRTIALTLYRSTHKEVLSDGSDGGQLLGQLDFEYAIRLFGTQEDSRAGLWREHQLYSAGIQTVNRKQGKLYKETPHRRDANLALRKSYLNLQSDELILSAYKQADNRDGYDIRVFNIEDMDGVGVLHFDRPLSSALLVNLDDKPQGELAVEGNTVKVNVKPKQIVTLKVKFA</sequence>
<feature type="domain" description="Glycoside hydrolase family 38 central" evidence="5">
    <location>
        <begin position="306"/>
        <end position="379"/>
    </location>
</feature>
<dbReference type="PANTHER" id="PTHR46017">
    <property type="entry name" value="ALPHA-MANNOSIDASE 2C1"/>
    <property type="match status" value="1"/>
</dbReference>
<dbReference type="InterPro" id="IPR011682">
    <property type="entry name" value="Glyco_hydro_38_C"/>
</dbReference>
<dbReference type="SUPFAM" id="SSF88688">
    <property type="entry name" value="Families 57/38 glycoside transferase middle domain"/>
    <property type="match status" value="1"/>
</dbReference>
<dbReference type="InterPro" id="IPR015341">
    <property type="entry name" value="Glyco_hydro_38_cen"/>
</dbReference>
<accession>A0ABV6J8G9</accession>
<keyword evidence="3" id="KW-0378">Hydrolase</keyword>
<dbReference type="SMART" id="SM00872">
    <property type="entry name" value="Alpha-mann_mid"/>
    <property type="match status" value="1"/>
</dbReference>
<proteinExistence type="inferred from homology"/>
<evidence type="ECO:0000256" key="1">
    <source>
        <dbReference type="ARBA" id="ARBA00009792"/>
    </source>
</evidence>
<gene>
    <name evidence="6" type="ORF">ACFFJ8_12485</name>
</gene>
<keyword evidence="7" id="KW-1185">Reference proteome</keyword>
<dbReference type="PANTHER" id="PTHR46017:SF2">
    <property type="entry name" value="MANNOSYLGLYCERATE HYDROLASE"/>
    <property type="match status" value="1"/>
</dbReference>
<dbReference type="Gene3D" id="1.20.1270.50">
    <property type="entry name" value="Glycoside hydrolase family 38, central domain"/>
    <property type="match status" value="1"/>
</dbReference>
<organism evidence="6 7">
    <name type="scientific">Paenibacillus mendelii</name>
    <dbReference type="NCBI Taxonomy" id="206163"/>
    <lineage>
        <taxon>Bacteria</taxon>
        <taxon>Bacillati</taxon>
        <taxon>Bacillota</taxon>
        <taxon>Bacilli</taxon>
        <taxon>Bacillales</taxon>
        <taxon>Paenibacillaceae</taxon>
        <taxon>Paenibacillus</taxon>
    </lineage>
</organism>
<dbReference type="EMBL" id="JBHLVF010000017">
    <property type="protein sequence ID" value="MFC0392180.1"/>
    <property type="molecule type" value="Genomic_DNA"/>
</dbReference>
<dbReference type="RefSeq" id="WP_204819295.1">
    <property type="nucleotide sequence ID" value="NZ_JANHOF010000003.1"/>
</dbReference>
<dbReference type="Pfam" id="PF09261">
    <property type="entry name" value="Alpha-mann_mid"/>
    <property type="match status" value="1"/>
</dbReference>
<comment type="caution">
    <text evidence="6">The sequence shown here is derived from an EMBL/GenBank/DDBJ whole genome shotgun (WGS) entry which is preliminary data.</text>
</comment>